<evidence type="ECO:0000256" key="1">
    <source>
        <dbReference type="ARBA" id="ARBA00004651"/>
    </source>
</evidence>
<feature type="transmembrane region" description="Helical" evidence="10">
    <location>
        <begin position="188"/>
        <end position="216"/>
    </location>
</feature>
<keyword evidence="4 10" id="KW-1133">Transmembrane helix</keyword>
<dbReference type="InterPro" id="IPR001817">
    <property type="entry name" value="Vasoprsn_rcpt"/>
</dbReference>
<dbReference type="Proteomes" id="UP000198287">
    <property type="component" value="Unassembled WGS sequence"/>
</dbReference>
<dbReference type="Gene3D" id="1.20.1070.10">
    <property type="entry name" value="Rhodopsin 7-helix transmembrane proteins"/>
    <property type="match status" value="1"/>
</dbReference>
<dbReference type="GO" id="GO:0042277">
    <property type="term" value="F:peptide binding"/>
    <property type="evidence" value="ECO:0007669"/>
    <property type="project" value="TreeGrafter"/>
</dbReference>
<dbReference type="PROSITE" id="PS00237">
    <property type="entry name" value="G_PROTEIN_RECEP_F1_1"/>
    <property type="match status" value="1"/>
</dbReference>
<dbReference type="GO" id="GO:0005000">
    <property type="term" value="F:vasopressin receptor activity"/>
    <property type="evidence" value="ECO:0007669"/>
    <property type="project" value="InterPro"/>
</dbReference>
<protein>
    <submittedName>
        <fullName evidence="13">Vasopressin V1a receptor</fullName>
    </submittedName>
</protein>
<comment type="caution">
    <text evidence="10">Lacks conserved residue(s) required for the propagation of feature annotation.</text>
</comment>
<dbReference type="STRING" id="158441.A0A226F242"/>
<evidence type="ECO:0000256" key="11">
    <source>
        <dbReference type="SAM" id="MobiDB-lite"/>
    </source>
</evidence>
<dbReference type="InterPro" id="IPR000276">
    <property type="entry name" value="GPCR_Rhodpsn"/>
</dbReference>
<dbReference type="GO" id="GO:0005886">
    <property type="term" value="C:plasma membrane"/>
    <property type="evidence" value="ECO:0007669"/>
    <property type="project" value="UniProtKB-SubCell"/>
</dbReference>
<dbReference type="Pfam" id="PF00001">
    <property type="entry name" value="7tm_1"/>
    <property type="match status" value="1"/>
</dbReference>
<evidence type="ECO:0000256" key="4">
    <source>
        <dbReference type="ARBA" id="ARBA00022989"/>
    </source>
</evidence>
<dbReference type="GO" id="GO:0032870">
    <property type="term" value="P:cellular response to hormone stimulus"/>
    <property type="evidence" value="ECO:0007669"/>
    <property type="project" value="TreeGrafter"/>
</dbReference>
<evidence type="ECO:0000313" key="13">
    <source>
        <dbReference type="EMBL" id="OXA63271.1"/>
    </source>
</evidence>
<feature type="transmembrane region" description="Helical" evidence="10">
    <location>
        <begin position="139"/>
        <end position="159"/>
    </location>
</feature>
<evidence type="ECO:0000256" key="3">
    <source>
        <dbReference type="ARBA" id="ARBA00022692"/>
    </source>
</evidence>
<feature type="transmembrane region" description="Helical" evidence="10">
    <location>
        <begin position="46"/>
        <end position="67"/>
    </location>
</feature>
<dbReference type="InterPro" id="IPR017452">
    <property type="entry name" value="GPCR_Rhodpsn_7TM"/>
</dbReference>
<dbReference type="PRINTS" id="PR00237">
    <property type="entry name" value="GPCRRHODOPSN"/>
</dbReference>
<comment type="caution">
    <text evidence="13">The sequence shown here is derived from an EMBL/GenBank/DDBJ whole genome shotgun (WGS) entry which is preliminary data.</text>
</comment>
<gene>
    <name evidence="13" type="ORF">Fcan01_02160</name>
</gene>
<feature type="region of interest" description="Disordered" evidence="11">
    <location>
        <begin position="227"/>
        <end position="246"/>
    </location>
</feature>
<dbReference type="AlphaFoldDB" id="A0A226F242"/>
<keyword evidence="8 10" id="KW-0325">Glycoprotein</keyword>
<keyword evidence="14" id="KW-1185">Reference proteome</keyword>
<feature type="domain" description="G-protein coupled receptors family 1 profile" evidence="12">
    <location>
        <begin position="27"/>
        <end position="330"/>
    </location>
</feature>
<evidence type="ECO:0000256" key="7">
    <source>
        <dbReference type="ARBA" id="ARBA00023170"/>
    </source>
</evidence>
<name>A0A226F242_FOLCA</name>
<evidence type="ECO:0000256" key="10">
    <source>
        <dbReference type="RuleBase" id="RU046427"/>
    </source>
</evidence>
<evidence type="ECO:0000256" key="2">
    <source>
        <dbReference type="ARBA" id="ARBA00022475"/>
    </source>
</evidence>
<feature type="compositionally biased region" description="Basic and acidic residues" evidence="11">
    <location>
        <begin position="398"/>
        <end position="409"/>
    </location>
</feature>
<keyword evidence="9 10" id="KW-0807">Transducer</keyword>
<feature type="compositionally biased region" description="Polar residues" evidence="11">
    <location>
        <begin position="237"/>
        <end position="246"/>
    </location>
</feature>
<comment type="subcellular location">
    <subcellularLocation>
        <location evidence="1 10">Cell membrane</location>
        <topology evidence="1 10">Multi-pass membrane protein</topology>
    </subcellularLocation>
</comment>
<evidence type="ECO:0000259" key="12">
    <source>
        <dbReference type="PROSITE" id="PS50262"/>
    </source>
</evidence>
<organism evidence="13 14">
    <name type="scientific">Folsomia candida</name>
    <name type="common">Springtail</name>
    <dbReference type="NCBI Taxonomy" id="158441"/>
    <lineage>
        <taxon>Eukaryota</taxon>
        <taxon>Metazoa</taxon>
        <taxon>Ecdysozoa</taxon>
        <taxon>Arthropoda</taxon>
        <taxon>Hexapoda</taxon>
        <taxon>Collembola</taxon>
        <taxon>Entomobryomorpha</taxon>
        <taxon>Isotomoidea</taxon>
        <taxon>Isotomidae</taxon>
        <taxon>Proisotominae</taxon>
        <taxon>Folsomia</taxon>
    </lineage>
</organism>
<proteinExistence type="inferred from homology"/>
<evidence type="ECO:0000256" key="5">
    <source>
        <dbReference type="ARBA" id="ARBA00023040"/>
    </source>
</evidence>
<keyword evidence="5 10" id="KW-0297">G-protein coupled receptor</keyword>
<feature type="transmembrane region" description="Helical" evidence="10">
    <location>
        <begin position="279"/>
        <end position="301"/>
    </location>
</feature>
<evidence type="ECO:0000313" key="14">
    <source>
        <dbReference type="Proteomes" id="UP000198287"/>
    </source>
</evidence>
<sequence>MNPDDEDSFGMELSQTSKSEGNFSISLNTSETIFTGRDENLAKVEIATLSLILIFCIFGNGLMLIALRKILEYRPMSPMYFFMFKGTDLLCRLVKFLQVFVLYLSTNVVTSMAIDRYLVVCHHNISLGRYYRNLFGPKILVISSYVISFILASPQAFIFSMKDIKETPGQVILDCWVKFEEPWGAKAYVTFFVTFAFAIPMLIICFSYGCICFKVIRYRLPQESKSEIRSTDKDQPPMSSTSNKSEIDTQITLEMRNKKVQRNALQHQISQAKIKTLKLTLAVVVCFFVCWCPFCVTQLATVYSSQNVGPAHVILLLLASLNSCTNPILYLAFSESLCNQLRIFLGLGLKRGSNEDSIGDEARPASQEGIDLPKMNLIQEVPFHTSLGRNSSPFGHCGDNKPETKSDLL</sequence>
<feature type="region of interest" description="Disordered" evidence="11">
    <location>
        <begin position="386"/>
        <end position="409"/>
    </location>
</feature>
<evidence type="ECO:0000256" key="8">
    <source>
        <dbReference type="ARBA" id="ARBA00023180"/>
    </source>
</evidence>
<accession>A0A226F242</accession>
<dbReference type="OrthoDB" id="6435638at2759"/>
<dbReference type="PANTHER" id="PTHR24241">
    <property type="entry name" value="NEUROPEPTIDE RECEPTOR-RELATED G-PROTEIN COUPLED RECEPTOR"/>
    <property type="match status" value="1"/>
</dbReference>
<dbReference type="SUPFAM" id="SSF81321">
    <property type="entry name" value="Family A G protein-coupled receptor-like"/>
    <property type="match status" value="1"/>
</dbReference>
<keyword evidence="7 10" id="KW-0675">Receptor</keyword>
<dbReference type="EMBL" id="LNIX01000001">
    <property type="protein sequence ID" value="OXA63271.1"/>
    <property type="molecule type" value="Genomic_DNA"/>
</dbReference>
<dbReference type="OMA" id="RCFFCCC"/>
<keyword evidence="2" id="KW-1003">Cell membrane</keyword>
<reference evidence="13 14" key="1">
    <citation type="submission" date="2015-12" db="EMBL/GenBank/DDBJ databases">
        <title>The genome of Folsomia candida.</title>
        <authorList>
            <person name="Faddeeva A."/>
            <person name="Derks M.F."/>
            <person name="Anvar Y."/>
            <person name="Smit S."/>
            <person name="Van Straalen N."/>
            <person name="Roelofs D."/>
        </authorList>
    </citation>
    <scope>NUCLEOTIDE SEQUENCE [LARGE SCALE GENOMIC DNA]</scope>
    <source>
        <strain evidence="13 14">VU population</strain>
        <tissue evidence="13">Whole body</tissue>
    </source>
</reference>
<dbReference type="PANTHER" id="PTHR24241:SF161">
    <property type="entry name" value="G-PROTEIN COUPLED RECEPTORS FAMILY 1 PROFILE DOMAIN-CONTAINING PROTEIN"/>
    <property type="match status" value="1"/>
</dbReference>
<dbReference type="PROSITE" id="PS50262">
    <property type="entry name" value="G_PROTEIN_RECEP_F1_2"/>
    <property type="match status" value="1"/>
</dbReference>
<evidence type="ECO:0000256" key="9">
    <source>
        <dbReference type="ARBA" id="ARBA00023224"/>
    </source>
</evidence>
<comment type="similarity">
    <text evidence="10">Belongs to the G-protein coupled receptor 1 family. Vasopressin/oxytocin receptor subfamily.</text>
</comment>
<keyword evidence="3 10" id="KW-0812">Transmembrane</keyword>
<keyword evidence="6 10" id="KW-0472">Membrane</keyword>
<feature type="transmembrane region" description="Helical" evidence="10">
    <location>
        <begin position="313"/>
        <end position="333"/>
    </location>
</feature>
<evidence type="ECO:0000256" key="6">
    <source>
        <dbReference type="ARBA" id="ARBA00023136"/>
    </source>
</evidence>
<dbReference type="PRINTS" id="PR00896">
    <property type="entry name" value="VASOPRESSINR"/>
</dbReference>